<feature type="region of interest" description="Disordered" evidence="3">
    <location>
        <begin position="439"/>
        <end position="503"/>
    </location>
</feature>
<proteinExistence type="predicted"/>
<dbReference type="InterPro" id="IPR032675">
    <property type="entry name" value="LRR_dom_sf"/>
</dbReference>
<keyword evidence="4" id="KW-0472">Membrane</keyword>
<organism evidence="6">
    <name type="scientific">Anoplophora glabripennis</name>
    <name type="common">Asian longhorn beetle</name>
    <name type="synonym">Anoplophora nobilis</name>
    <dbReference type="NCBI Taxonomy" id="217634"/>
    <lineage>
        <taxon>Eukaryota</taxon>
        <taxon>Metazoa</taxon>
        <taxon>Ecdysozoa</taxon>
        <taxon>Arthropoda</taxon>
        <taxon>Hexapoda</taxon>
        <taxon>Insecta</taxon>
        <taxon>Pterygota</taxon>
        <taxon>Neoptera</taxon>
        <taxon>Endopterygota</taxon>
        <taxon>Coleoptera</taxon>
        <taxon>Polyphaga</taxon>
        <taxon>Cucujiformia</taxon>
        <taxon>Chrysomeloidea</taxon>
        <taxon>Cerambycidae</taxon>
        <taxon>Lamiinae</taxon>
        <taxon>Lamiini</taxon>
        <taxon>Anoplophora</taxon>
    </lineage>
</organism>
<dbReference type="AlphaFoldDB" id="V5GKR0"/>
<feature type="signal peptide" evidence="5">
    <location>
        <begin position="1"/>
        <end position="17"/>
    </location>
</feature>
<dbReference type="PANTHER" id="PTHR24366:SF96">
    <property type="entry name" value="LEUCINE RICH REPEAT CONTAINING 53"/>
    <property type="match status" value="1"/>
</dbReference>
<evidence type="ECO:0000256" key="3">
    <source>
        <dbReference type="SAM" id="MobiDB-lite"/>
    </source>
</evidence>
<evidence type="ECO:0000256" key="5">
    <source>
        <dbReference type="SAM" id="SignalP"/>
    </source>
</evidence>
<feature type="compositionally biased region" description="Basic and acidic residues" evidence="3">
    <location>
        <begin position="494"/>
        <end position="503"/>
    </location>
</feature>
<dbReference type="Gene3D" id="3.80.10.10">
    <property type="entry name" value="Ribonuclease Inhibitor"/>
    <property type="match status" value="1"/>
</dbReference>
<feature type="chain" id="PRO_5004733502" evidence="5">
    <location>
        <begin position="18"/>
        <end position="555"/>
    </location>
</feature>
<reference evidence="6" key="1">
    <citation type="submission" date="2013-07" db="EMBL/GenBank/DDBJ databases">
        <title>Midgut Transcriptome Profiling of Anoplphora glabripennis, a Lignocellulose Degrading, Wood-Boring Cerambycid.</title>
        <authorList>
            <person name="Scully E.D."/>
            <person name="Hoover K."/>
            <person name="Carlson J.E."/>
            <person name="Tien M."/>
            <person name="Geib S.M."/>
        </authorList>
    </citation>
    <scope>NUCLEOTIDE SEQUENCE</scope>
</reference>
<dbReference type="Pfam" id="PF13855">
    <property type="entry name" value="LRR_8"/>
    <property type="match status" value="1"/>
</dbReference>
<keyword evidence="2" id="KW-0677">Repeat</keyword>
<feature type="compositionally biased region" description="Acidic residues" evidence="3">
    <location>
        <begin position="483"/>
        <end position="492"/>
    </location>
</feature>
<name>V5GKR0_ANOGL</name>
<evidence type="ECO:0000313" key="6">
    <source>
        <dbReference type="EMBL" id="JAB64674.1"/>
    </source>
</evidence>
<keyword evidence="4" id="KW-0812">Transmembrane</keyword>
<dbReference type="InterPro" id="IPR001611">
    <property type="entry name" value="Leu-rich_rpt"/>
</dbReference>
<evidence type="ECO:0000256" key="1">
    <source>
        <dbReference type="ARBA" id="ARBA00022614"/>
    </source>
</evidence>
<keyword evidence="1" id="KW-0433">Leucine-rich repeat</keyword>
<sequence>MWNQIFLLYAALGAAFSATLFYCQERSNCQLPGNHVEATTFEFLSKFSQKQFRTIVSLSMSNASVNKVDPKLKYLKNLKYLDLSYNNVQILSIPPLINLKTLKLNGNSLKYINMTALPQNIETLDISHNLLVQIPKDWRSLRSLKTLHLYKNPVDCDCNNVLNYDRLVKSGIVVPEAVTCHSPKKYIGKDISAVNCSLDDIMLYDEPDLGSGDLLEEDINEDGMHVPLVQEKEDEDLQENNTFIDDQLPQEELIPAEATEETLGETLDEGSGDEGSGFYVNFHKDTLGCIEDCSTPGPIGTNDEEHASPLPSPIDQAKILFDDINIFKEPTTTGSTTTPTTTTPTPVIEPRIVKTAAPTVKASPKNDDVEVIAHATKTGELERASVAPENSTAVYAIIGVGLFLAVVFMICFIKKRRAKNRRQLPNSIGQEMIPLSKPINEKPLLNSSNAPEHVPLINGQNGKPKDDTPILKTFTPLTHPETVQEEEEEPEQENNQRELPNDVELRQKFTSELLTPPRERVTIKETEIPDSIPKTPLLVHRQRNSDGEIVTTLVP</sequence>
<keyword evidence="5" id="KW-0732">Signal</keyword>
<protein>
    <submittedName>
        <fullName evidence="6">Immunoglobulin superfamily containing leucine-rich repeat protein 2</fullName>
    </submittedName>
</protein>
<keyword evidence="4" id="KW-1133">Transmembrane helix</keyword>
<dbReference type="SUPFAM" id="SSF52058">
    <property type="entry name" value="L domain-like"/>
    <property type="match status" value="1"/>
</dbReference>
<evidence type="ECO:0000256" key="4">
    <source>
        <dbReference type="SAM" id="Phobius"/>
    </source>
</evidence>
<dbReference type="PANTHER" id="PTHR24366">
    <property type="entry name" value="IG(IMMUNOGLOBULIN) AND LRR(LEUCINE RICH REPEAT) DOMAINS"/>
    <property type="match status" value="1"/>
</dbReference>
<gene>
    <name evidence="6" type="primary">ISLR2</name>
</gene>
<evidence type="ECO:0000256" key="2">
    <source>
        <dbReference type="ARBA" id="ARBA00022737"/>
    </source>
</evidence>
<feature type="transmembrane region" description="Helical" evidence="4">
    <location>
        <begin position="393"/>
        <end position="413"/>
    </location>
</feature>
<dbReference type="PROSITE" id="PS51450">
    <property type="entry name" value="LRR"/>
    <property type="match status" value="1"/>
</dbReference>
<dbReference type="EMBL" id="GALX01003792">
    <property type="protein sequence ID" value="JAB64674.1"/>
    <property type="molecule type" value="Transcribed_RNA"/>
</dbReference>
<accession>V5GKR0</accession>